<evidence type="ECO:0000313" key="2">
    <source>
        <dbReference type="Proteomes" id="UP001254488"/>
    </source>
</evidence>
<organism evidence="1 2">
    <name type="scientific">Patiriisocius hiemis</name>
    <dbReference type="NCBI Taxonomy" id="3075604"/>
    <lineage>
        <taxon>Bacteria</taxon>
        <taxon>Pseudomonadati</taxon>
        <taxon>Bacteroidota</taxon>
        <taxon>Flavobacteriia</taxon>
        <taxon>Flavobacteriales</taxon>
        <taxon>Flavobacteriaceae</taxon>
        <taxon>Patiriisocius</taxon>
    </lineage>
</organism>
<dbReference type="Proteomes" id="UP001254488">
    <property type="component" value="Unassembled WGS sequence"/>
</dbReference>
<keyword evidence="2" id="KW-1185">Reference proteome</keyword>
<sequence length="210" mass="24827">MKSIFTLIILLYSILGVSQNSELIVLSENDTLKSSDFDFWIKTKDDFLKFNDSNKLLYDNLILENNDIVSLLFISENDTLNFKLDKRQFWTFKKENSEYKSLSLTVGHNGKSEESFDFNYHKKNKTNLLINIADQDFSKMLSEFTIGLEKPNGKYDEEFISKYKIRQINKKFRKRKKELKKHFKETDFITLAFGNSIIFEQITKANNSYK</sequence>
<proteinExistence type="predicted"/>
<evidence type="ECO:0000313" key="1">
    <source>
        <dbReference type="EMBL" id="MDT0555399.1"/>
    </source>
</evidence>
<accession>A0ABU2YB29</accession>
<protein>
    <submittedName>
        <fullName evidence="1">Uncharacterized protein</fullName>
    </submittedName>
</protein>
<comment type="caution">
    <text evidence="1">The sequence shown here is derived from an EMBL/GenBank/DDBJ whole genome shotgun (WGS) entry which is preliminary data.</text>
</comment>
<reference evidence="1 2" key="1">
    <citation type="submission" date="2023-09" db="EMBL/GenBank/DDBJ databases">
        <authorList>
            <person name="Rey-Velasco X."/>
        </authorList>
    </citation>
    <scope>NUCLEOTIDE SEQUENCE [LARGE SCALE GENOMIC DNA]</scope>
    <source>
        <strain evidence="1 2">W242</strain>
    </source>
</reference>
<dbReference type="RefSeq" id="WP_311332353.1">
    <property type="nucleotide sequence ID" value="NZ_JAVRHZ010000002.1"/>
</dbReference>
<gene>
    <name evidence="1" type="ORF">RM538_05245</name>
</gene>
<name>A0ABU2YB29_9FLAO</name>
<dbReference type="EMBL" id="JAVRHZ010000002">
    <property type="protein sequence ID" value="MDT0555399.1"/>
    <property type="molecule type" value="Genomic_DNA"/>
</dbReference>